<keyword evidence="3" id="KW-0539">Nucleus</keyword>
<evidence type="ECO:0000259" key="5">
    <source>
        <dbReference type="PROSITE" id="PS50090"/>
    </source>
</evidence>
<name>A0A7E4V8A2_PANRE</name>
<evidence type="ECO:0000256" key="1">
    <source>
        <dbReference type="ARBA" id="ARBA00004123"/>
    </source>
</evidence>
<evidence type="ECO:0000256" key="4">
    <source>
        <dbReference type="SAM" id="MobiDB-lite"/>
    </source>
</evidence>
<evidence type="ECO:0000256" key="2">
    <source>
        <dbReference type="ARBA" id="ARBA00023125"/>
    </source>
</evidence>
<dbReference type="SUPFAM" id="SSF46689">
    <property type="entry name" value="Homeodomain-like"/>
    <property type="match status" value="1"/>
</dbReference>
<comment type="subcellular location">
    <subcellularLocation>
        <location evidence="1">Nucleus</location>
    </subcellularLocation>
</comment>
<feature type="compositionally biased region" description="Acidic residues" evidence="4">
    <location>
        <begin position="622"/>
        <end position="658"/>
    </location>
</feature>
<protein>
    <submittedName>
        <fullName evidence="7">Myb-like domain-containing protein</fullName>
    </submittedName>
</protein>
<feature type="region of interest" description="Disordered" evidence="4">
    <location>
        <begin position="597"/>
        <end position="658"/>
    </location>
</feature>
<keyword evidence="6" id="KW-1185">Reference proteome</keyword>
<dbReference type="PANTHER" id="PTHR46380:SF2">
    <property type="entry name" value="CYCLIN-D-BINDING MYB-LIKE TRANSCRIPTION FACTOR 1"/>
    <property type="match status" value="1"/>
</dbReference>
<evidence type="ECO:0000313" key="6">
    <source>
        <dbReference type="Proteomes" id="UP000492821"/>
    </source>
</evidence>
<dbReference type="PANTHER" id="PTHR46380">
    <property type="entry name" value="CYCLIN-D-BINDING MYB-LIKE TRANSCRIPTION FACTOR 1"/>
    <property type="match status" value="1"/>
</dbReference>
<dbReference type="InterPro" id="IPR001005">
    <property type="entry name" value="SANT/Myb"/>
</dbReference>
<dbReference type="WBParaSite" id="Pan_g1782.t1">
    <property type="protein sequence ID" value="Pan_g1782.t1"/>
    <property type="gene ID" value="Pan_g1782"/>
</dbReference>
<keyword evidence="2" id="KW-0238">DNA-binding</keyword>
<dbReference type="AlphaFoldDB" id="A0A7E4V8A2"/>
<feature type="region of interest" description="Disordered" evidence="4">
    <location>
        <begin position="1"/>
        <end position="109"/>
    </location>
</feature>
<dbReference type="InterPro" id="IPR051651">
    <property type="entry name" value="DMTF1_DNA-bind_reg"/>
</dbReference>
<sequence length="658" mass="76579">MGLIKFADSSDEEAQEVVEKPSKKSKKKAEVEEQEDVPAKKSKKHKHEAVEADEDEPMEVDEEPVKEKKKKKKREVEEAEDEPVIEEVPSKKKRGKPMPPVQRDGNDSDILDDIEYNYANAERVEEKFPGTLKRLKDKSLRDIDTPIVDIDTEKDYDKDDEMEMPLRGILVEGLPFHHRFNYPLKAVHIRRLFAHGVVIRTTRFTPEEDHIILENWKRFSTMHGIPYDEAPLYMGWQRYLEDKGSLTMSNRKFNDTTKFFPYMCQGLMHRAANQVYRRCYRIFDPRDEEFGLCRVRPQFNEEDDRKLLSLYEDYGPQWQQIAMKLKRNRFECQKRYTALTEPNTQNLNGALYKPTKKYYERGPMKIDVLYLFVKSQLKVHPVQLIATGVGVESERAINWNSIVRKFNGEHSVEHCQEVWEELKEKLRKAWNDAGKDPKIPVDVVESAAFGTVFEKQKRFSARIAARCFKILLELAKEQEISELYDINTAELEERLIAADLTFRTVYTPASTVLRTVNRILLALRKHNFLRLLPADVTIIELIGLVQFIAKKCRKKLRLDLSPTTMLIYVHRYTIKKLHKIPLKGYTILTPKQLSAVEAATSGEETGDEDEETTSVKAGDVPEQGDEEQEEENDNDEDEERQEGDEDGDLEVAEDEDDE</sequence>
<reference evidence="7" key="2">
    <citation type="submission" date="2020-10" db="UniProtKB">
        <authorList>
            <consortium name="WormBaseParasite"/>
        </authorList>
    </citation>
    <scope>IDENTIFICATION</scope>
</reference>
<dbReference type="CDD" id="cd00167">
    <property type="entry name" value="SANT"/>
    <property type="match status" value="1"/>
</dbReference>
<dbReference type="SMART" id="SM00717">
    <property type="entry name" value="SANT"/>
    <property type="match status" value="1"/>
</dbReference>
<dbReference type="InterPro" id="IPR009057">
    <property type="entry name" value="Homeodomain-like_sf"/>
</dbReference>
<dbReference type="Gene3D" id="1.10.10.60">
    <property type="entry name" value="Homeodomain-like"/>
    <property type="match status" value="1"/>
</dbReference>
<proteinExistence type="predicted"/>
<reference evidence="6" key="1">
    <citation type="journal article" date="2013" name="Genetics">
        <title>The draft genome and transcriptome of Panagrellus redivivus are shaped by the harsh demands of a free-living lifestyle.</title>
        <authorList>
            <person name="Srinivasan J."/>
            <person name="Dillman A.R."/>
            <person name="Macchietto M.G."/>
            <person name="Heikkinen L."/>
            <person name="Lakso M."/>
            <person name="Fracchia K.M."/>
            <person name="Antoshechkin I."/>
            <person name="Mortazavi A."/>
            <person name="Wong G."/>
            <person name="Sternberg P.W."/>
        </authorList>
    </citation>
    <scope>NUCLEOTIDE SEQUENCE [LARGE SCALE GENOMIC DNA]</scope>
    <source>
        <strain evidence="6">MT8872</strain>
    </source>
</reference>
<dbReference type="GO" id="GO:0005634">
    <property type="term" value="C:nucleus"/>
    <property type="evidence" value="ECO:0007669"/>
    <property type="project" value="UniProtKB-SubCell"/>
</dbReference>
<dbReference type="PROSITE" id="PS50090">
    <property type="entry name" value="MYB_LIKE"/>
    <property type="match status" value="1"/>
</dbReference>
<feature type="domain" description="Myb-like" evidence="5">
    <location>
        <begin position="296"/>
        <end position="340"/>
    </location>
</feature>
<dbReference type="Proteomes" id="UP000492821">
    <property type="component" value="Unassembled WGS sequence"/>
</dbReference>
<evidence type="ECO:0000256" key="3">
    <source>
        <dbReference type="ARBA" id="ARBA00023242"/>
    </source>
</evidence>
<organism evidence="6 7">
    <name type="scientific">Panagrellus redivivus</name>
    <name type="common">Microworm</name>
    <dbReference type="NCBI Taxonomy" id="6233"/>
    <lineage>
        <taxon>Eukaryota</taxon>
        <taxon>Metazoa</taxon>
        <taxon>Ecdysozoa</taxon>
        <taxon>Nematoda</taxon>
        <taxon>Chromadorea</taxon>
        <taxon>Rhabditida</taxon>
        <taxon>Tylenchina</taxon>
        <taxon>Panagrolaimomorpha</taxon>
        <taxon>Panagrolaimoidea</taxon>
        <taxon>Panagrolaimidae</taxon>
        <taxon>Panagrellus</taxon>
    </lineage>
</organism>
<accession>A0A7E4V8A2</accession>
<evidence type="ECO:0000313" key="7">
    <source>
        <dbReference type="WBParaSite" id="Pan_g1782.t1"/>
    </source>
</evidence>
<dbReference type="GO" id="GO:0000981">
    <property type="term" value="F:DNA-binding transcription factor activity, RNA polymerase II-specific"/>
    <property type="evidence" value="ECO:0007669"/>
    <property type="project" value="TreeGrafter"/>
</dbReference>
<dbReference type="GO" id="GO:0000978">
    <property type="term" value="F:RNA polymerase II cis-regulatory region sequence-specific DNA binding"/>
    <property type="evidence" value="ECO:0007669"/>
    <property type="project" value="TreeGrafter"/>
</dbReference>
<feature type="compositionally biased region" description="Acidic residues" evidence="4">
    <location>
        <begin position="51"/>
        <end position="64"/>
    </location>
</feature>
<dbReference type="Pfam" id="PF13921">
    <property type="entry name" value="Myb_DNA-bind_6"/>
    <property type="match status" value="1"/>
</dbReference>